<evidence type="ECO:0000256" key="4">
    <source>
        <dbReference type="SAM" id="Coils"/>
    </source>
</evidence>
<dbReference type="Gene3D" id="3.40.50.300">
    <property type="entry name" value="P-loop containing nucleotide triphosphate hydrolases"/>
    <property type="match status" value="1"/>
</dbReference>
<sequence>MQLSKSSDFSYQVGGSLPFNAPTYVNRPADETLFQELVKGEFCYVFNARQMGKSSLRVQTTHRLQSIGIRCGVIDVTAIGTQEVTQEQWYGSIVGLLTKAFRLQVNLLSWWRDRTHCSYINRLSDFLETVLLAQVPEPIVIFIDEIDSVLSLNFSTDDFFALIRACYNRRADYDDYGRLSFALFGVATPADLISDGSRTPFNIGKAIELAGFEFQENSPLLAGLSEQFSDPKLALKRILYWTGGQPFLTQKLCQMISNHSGENYRELTPDFINSLVETNLIENWKAHDEPEHFKTICDRLLYSEQRVGRLLGLYQKILLHSEEDEISSGFEPIAADESPEQTELILTGLIEKSEGVLRIKNPIYQKIFSFDWVANQLANLRPYSQAIDAWIVSGYQDKSWLLRGKALRDILAWSQGKSLSNLDYQFLAASQQLDRQETQRTLEAERLQELEARLKLEQSHLKRQNLLLGIVSVAMIVASSLGGFAYQQYQQTAISELRAITLSSEALFASNKSFNALLQAIKGKDRSEQFRTLDPELKNSIDAALWQVILRIQESNRLNGHTAAVLAVDYSPDGQQIVTAGVDGTLKLWQRDGKLLQTLTGHQAVVRAVKFSPNGKFIASAGDDKTVKFWKRDGTLLSSVTAHTSGIWSIDFSPDSEQVISGGSDSTVEAWNSQGELVTRFEGETTGIRAVAFSPDGQTVAAGKIDNAIQLWNADGSKLRELIGHPAPIYAIAFSPDNTLLASGTVDGMINIWTRKGTLLHTLQAHNATVKELRFSPDSSILASVSWDKTVKLWKRDGTLITTLEGHDAAIWGMAFSPDGEEIASTGAENVAILWKTHSIFQQKIYGLNGLVRGLSFSANGKAIATSGSDKTFHIWQLDGTKLQTLEGHNAAIGNIDFHPHQEIIASVSEDKTLKIWQLDGTVLQTFDDANAALLSVDWDFNGERLAAGDANGVVWLWSRQDGLIKPLRGHTAPTWSVEFSPDGQILASASNDSTIRLWNPSGQLLKILNGHDAAVWKVTFSPNGEMIASGSGDMTAKLWRKDGTLIKTLTGHTAAVWGIDFSPDGSLIATSSIDETIKIWTREGVLLTTLTGHQAGVRAVAFHPTLPILASVADEQVMTIWYLDRLLKLDSLTYACHWVRDYLKTNPSVPANEAKLCTRQFSQTPSK</sequence>
<evidence type="ECO:0000313" key="5">
    <source>
        <dbReference type="EMBL" id="MBO0352221.1"/>
    </source>
</evidence>
<evidence type="ECO:0000256" key="1">
    <source>
        <dbReference type="ARBA" id="ARBA00022574"/>
    </source>
</evidence>
<dbReference type="Pfam" id="PF14516">
    <property type="entry name" value="AAA_35"/>
    <property type="match status" value="1"/>
</dbReference>
<feature type="repeat" description="WD" evidence="3">
    <location>
        <begin position="968"/>
        <end position="1000"/>
    </location>
</feature>
<dbReference type="PRINTS" id="PR00320">
    <property type="entry name" value="GPROTEINBRPT"/>
</dbReference>
<dbReference type="Proteomes" id="UP000664844">
    <property type="component" value="Unassembled WGS sequence"/>
</dbReference>
<comment type="caution">
    <text evidence="5">The sequence shown here is derived from an EMBL/GenBank/DDBJ whole genome shotgun (WGS) entry which is preliminary data.</text>
</comment>
<feature type="repeat" description="WD" evidence="3">
    <location>
        <begin position="886"/>
        <end position="920"/>
    </location>
</feature>
<keyword evidence="4" id="KW-0175">Coiled coil</keyword>
<evidence type="ECO:0000256" key="3">
    <source>
        <dbReference type="PROSITE-ProRule" id="PRU00221"/>
    </source>
</evidence>
<reference evidence="5 6" key="1">
    <citation type="submission" date="2021-03" db="EMBL/GenBank/DDBJ databases">
        <title>Metabolic Capacity of the Antarctic Cyanobacterium Phormidium pseudopriestleyi that Sustains Oxygenic Photosynthesis in the Presence of Hydrogen Sulfide.</title>
        <authorList>
            <person name="Lumian J.E."/>
            <person name="Jungblut A.D."/>
            <person name="Dillon M.L."/>
            <person name="Hawes I."/>
            <person name="Doran P.T."/>
            <person name="Mackey T.J."/>
            <person name="Dick G.J."/>
            <person name="Grettenberger C.L."/>
            <person name="Sumner D.Y."/>
        </authorList>
    </citation>
    <scope>NUCLEOTIDE SEQUENCE [LARGE SCALE GENOMIC DNA]</scope>
    <source>
        <strain evidence="5 6">FRX01</strain>
    </source>
</reference>
<dbReference type="InterPro" id="IPR020472">
    <property type="entry name" value="WD40_PAC1"/>
</dbReference>
<dbReference type="PROSITE" id="PS50082">
    <property type="entry name" value="WD_REPEATS_2"/>
    <property type="match status" value="13"/>
</dbReference>
<dbReference type="Gene3D" id="2.130.10.10">
    <property type="entry name" value="YVTN repeat-like/Quinoprotein amine dehydrogenase"/>
    <property type="match status" value="4"/>
</dbReference>
<dbReference type="InterPro" id="IPR001680">
    <property type="entry name" value="WD40_rpt"/>
</dbReference>
<feature type="repeat" description="WD" evidence="3">
    <location>
        <begin position="763"/>
        <end position="795"/>
    </location>
</feature>
<dbReference type="InterPro" id="IPR027417">
    <property type="entry name" value="P-loop_NTPase"/>
</dbReference>
<dbReference type="EMBL" id="JAFLQW010000659">
    <property type="protein sequence ID" value="MBO0352221.1"/>
    <property type="molecule type" value="Genomic_DNA"/>
</dbReference>
<feature type="repeat" description="WD" evidence="3">
    <location>
        <begin position="558"/>
        <end position="590"/>
    </location>
</feature>
<evidence type="ECO:0000313" key="6">
    <source>
        <dbReference type="Proteomes" id="UP000664844"/>
    </source>
</evidence>
<dbReference type="Pfam" id="PF00400">
    <property type="entry name" value="WD40"/>
    <property type="match status" value="14"/>
</dbReference>
<dbReference type="SUPFAM" id="SSF50978">
    <property type="entry name" value="WD40 repeat-like"/>
    <property type="match status" value="2"/>
</dbReference>
<feature type="repeat" description="WD" evidence="3">
    <location>
        <begin position="681"/>
        <end position="722"/>
    </location>
</feature>
<feature type="repeat" description="WD" evidence="3">
    <location>
        <begin position="1050"/>
        <end position="1081"/>
    </location>
</feature>
<dbReference type="SMART" id="SM00320">
    <property type="entry name" value="WD40"/>
    <property type="match status" value="14"/>
</dbReference>
<feature type="repeat" description="WD" evidence="3">
    <location>
        <begin position="599"/>
        <end position="631"/>
    </location>
</feature>
<feature type="repeat" description="WD" evidence="3">
    <location>
        <begin position="845"/>
        <end position="886"/>
    </location>
</feature>
<dbReference type="PANTHER" id="PTHR19848">
    <property type="entry name" value="WD40 REPEAT PROTEIN"/>
    <property type="match status" value="1"/>
</dbReference>
<proteinExistence type="predicted"/>
<name>A0ABS3FYN1_9CYAN</name>
<dbReference type="InterPro" id="IPR036322">
    <property type="entry name" value="WD40_repeat_dom_sf"/>
</dbReference>
<dbReference type="PANTHER" id="PTHR19848:SF8">
    <property type="entry name" value="F-BOX AND WD REPEAT DOMAIN CONTAINING 7"/>
    <property type="match status" value="1"/>
</dbReference>
<dbReference type="PROSITE" id="PS50294">
    <property type="entry name" value="WD_REPEATS_REGION"/>
    <property type="match status" value="13"/>
</dbReference>
<feature type="repeat" description="WD" evidence="3">
    <location>
        <begin position="1009"/>
        <end position="1040"/>
    </location>
</feature>
<evidence type="ECO:0000256" key="2">
    <source>
        <dbReference type="ARBA" id="ARBA00022737"/>
    </source>
</evidence>
<organism evidence="5 6">
    <name type="scientific">Phormidium pseudopriestleyi FRX01</name>
    <dbReference type="NCBI Taxonomy" id="1759528"/>
    <lineage>
        <taxon>Bacteria</taxon>
        <taxon>Bacillati</taxon>
        <taxon>Cyanobacteriota</taxon>
        <taxon>Cyanophyceae</taxon>
        <taxon>Oscillatoriophycideae</taxon>
        <taxon>Oscillatoriales</taxon>
        <taxon>Oscillatoriaceae</taxon>
        <taxon>Phormidium</taxon>
    </lineage>
</organism>
<feature type="coiled-coil region" evidence="4">
    <location>
        <begin position="433"/>
        <end position="467"/>
    </location>
</feature>
<keyword evidence="2" id="KW-0677">Repeat</keyword>
<dbReference type="SUPFAM" id="SSF52540">
    <property type="entry name" value="P-loop containing nucleoside triphosphate hydrolases"/>
    <property type="match status" value="1"/>
</dbReference>
<dbReference type="CDD" id="cd00200">
    <property type="entry name" value="WD40"/>
    <property type="match status" value="2"/>
</dbReference>
<feature type="repeat" description="WD" evidence="3">
    <location>
        <begin position="1091"/>
        <end position="1122"/>
    </location>
</feature>
<protein>
    <submittedName>
        <fullName evidence="5">AAA-like domain-containing protein</fullName>
    </submittedName>
</protein>
<feature type="repeat" description="WD" evidence="3">
    <location>
        <begin position="804"/>
        <end position="836"/>
    </location>
</feature>
<feature type="repeat" description="WD" evidence="3">
    <location>
        <begin position="722"/>
        <end position="753"/>
    </location>
</feature>
<dbReference type="InterPro" id="IPR015943">
    <property type="entry name" value="WD40/YVTN_repeat-like_dom_sf"/>
</dbReference>
<feature type="repeat" description="WD" evidence="3">
    <location>
        <begin position="640"/>
        <end position="672"/>
    </location>
</feature>
<keyword evidence="1 3" id="KW-0853">WD repeat</keyword>
<accession>A0ABS3FYN1</accession>
<keyword evidence="6" id="KW-1185">Reference proteome</keyword>
<gene>
    <name evidence="5" type="ORF">J0895_24685</name>
</gene>
<dbReference type="RefSeq" id="WP_207090636.1">
    <property type="nucleotide sequence ID" value="NZ_JAFLQW010000659.1"/>
</dbReference>